<comment type="catalytic activity">
    <reaction evidence="8">
        <text>RNA(n+1) + phosphate = RNA(n) + a ribonucleoside 5'-diphosphate</text>
        <dbReference type="Rhea" id="RHEA:22096"/>
        <dbReference type="Rhea" id="RHEA-COMP:14527"/>
        <dbReference type="Rhea" id="RHEA-COMP:17342"/>
        <dbReference type="ChEBI" id="CHEBI:43474"/>
        <dbReference type="ChEBI" id="CHEBI:57930"/>
        <dbReference type="ChEBI" id="CHEBI:140395"/>
        <dbReference type="EC" id="2.7.7.8"/>
    </reaction>
</comment>
<protein>
    <recommendedName>
        <fullName evidence="8">Polyribonucleotide nucleotidyltransferase</fullName>
        <ecNumber evidence="8">2.7.7.8</ecNumber>
    </recommendedName>
    <alternativeName>
        <fullName evidence="8">Polynucleotide phosphorylase</fullName>
        <shortName evidence="8">PNPase</shortName>
    </alternativeName>
</protein>
<dbReference type="FunFam" id="3.30.230.70:FF:000002">
    <property type="entry name" value="Polyribonucleotide nucleotidyltransferase"/>
    <property type="match status" value="1"/>
</dbReference>
<dbReference type="Pfam" id="PF03725">
    <property type="entry name" value="RNase_PH_C"/>
    <property type="match status" value="1"/>
</dbReference>
<dbReference type="SUPFAM" id="SSF54211">
    <property type="entry name" value="Ribosomal protein S5 domain 2-like"/>
    <property type="match status" value="2"/>
</dbReference>
<dbReference type="GO" id="GO:0006396">
    <property type="term" value="P:RNA processing"/>
    <property type="evidence" value="ECO:0007669"/>
    <property type="project" value="InterPro"/>
</dbReference>
<dbReference type="InterPro" id="IPR020568">
    <property type="entry name" value="Ribosomal_Su5_D2-typ_SF"/>
</dbReference>
<dbReference type="Gene3D" id="2.40.50.140">
    <property type="entry name" value="Nucleic acid-binding proteins"/>
    <property type="match status" value="1"/>
</dbReference>
<dbReference type="InterPro" id="IPR036345">
    <property type="entry name" value="ExoRNase_PH_dom2_sf"/>
</dbReference>
<evidence type="ECO:0000313" key="11">
    <source>
        <dbReference type="EMBL" id="VYT88700.1"/>
    </source>
</evidence>
<keyword evidence="9" id="KW-0175">Coiled coil</keyword>
<dbReference type="PROSITE" id="PS50126">
    <property type="entry name" value="S1"/>
    <property type="match status" value="1"/>
</dbReference>
<evidence type="ECO:0000259" key="10">
    <source>
        <dbReference type="PROSITE" id="PS50126"/>
    </source>
</evidence>
<proteinExistence type="inferred from homology"/>
<dbReference type="SUPFAM" id="SSF55666">
    <property type="entry name" value="Ribonuclease PH domain 2-like"/>
    <property type="match status" value="2"/>
</dbReference>
<dbReference type="InterPro" id="IPR015847">
    <property type="entry name" value="ExoRNase_PH_dom2"/>
</dbReference>
<evidence type="ECO:0000256" key="3">
    <source>
        <dbReference type="ARBA" id="ARBA00022679"/>
    </source>
</evidence>
<sequence>MEKTYTMDLAGSQLKVTIGKVAEQANGACLVQYGDTVVLVTATASSKPREGIDFFPLSVDYEEKMYAVGKIPGGFIKREGRPSEKATLSARLIDRPLRPLFPEGYRNDVQIVATVLCVDQDHSPEIVAMIGSSIALSISDIPFDGPTGSVEVGFIDGKYVINPNEEERNNSRINLSLAGTESAIMMVEAGAQEVSEAEMLEAILEGHEVIKEICKFTNEITSEIGKEKAEYEVFKADEDIVSQVKEYGKDLLVDAIRQKNKIVRVEKTEAAKEDIREHFKDLMEENAKDVEAALEEIEVTEVRRGILEDERRPDDRKLTEIRPLSSEVGVLPRTHGSGLFTRGQTQVLSIATLGAISEEQVIDGLGDDKPKRYIHHYNFPGFCVGDTKPSRSPGRREIGHGALAERALIPVIPDSETFPYTIRVVSEVLSSNGSSSQASICGSTLALMDAGVPIKAPVAGIAMGLIEENGVIKILTDIQGLEDHFGDMDFKVAGTREGITAIQMDIKVEGIKKEILEVALERAKVARFEILDHLATTIEKPRAELSKYAPIIHMISIDPERIGEVIGAGGKIINKIIEQTGVKIDIDDDGRISILSDNDAKAKEAIAIIEDIVKEIEVGEVYTGKVKKIVKFGAFVEIKKGTEGLLHISEIAHERTNNVEDVLKVGDTVEVKVIDIAEDTGKISLSRKALIKREDNKKEQDK</sequence>
<dbReference type="FunFam" id="2.40.50.140:FF:000189">
    <property type="entry name" value="Polyribonucleotide nucleotidyltransferase, putative"/>
    <property type="match status" value="1"/>
</dbReference>
<comment type="similarity">
    <text evidence="1 8">Belongs to the polyribonucleotide nucleotidyltransferase family.</text>
</comment>
<comment type="cofactor">
    <cofactor evidence="8">
        <name>Mg(2+)</name>
        <dbReference type="ChEBI" id="CHEBI:18420"/>
    </cofactor>
</comment>
<dbReference type="InterPro" id="IPR036612">
    <property type="entry name" value="KH_dom_type_1_sf"/>
</dbReference>
<dbReference type="PIRSF" id="PIRSF005499">
    <property type="entry name" value="PNPase"/>
    <property type="match status" value="1"/>
</dbReference>
<dbReference type="InterPro" id="IPR012340">
    <property type="entry name" value="NA-bd_OB-fold"/>
</dbReference>
<keyword evidence="3 8" id="KW-0808">Transferase</keyword>
<evidence type="ECO:0000256" key="7">
    <source>
        <dbReference type="ARBA" id="ARBA00022884"/>
    </source>
</evidence>
<dbReference type="GO" id="GO:0004654">
    <property type="term" value="F:polyribonucleotide nucleotidyltransferase activity"/>
    <property type="evidence" value="ECO:0007669"/>
    <property type="project" value="UniProtKB-UniRule"/>
</dbReference>
<evidence type="ECO:0000256" key="4">
    <source>
        <dbReference type="ARBA" id="ARBA00022695"/>
    </source>
</evidence>
<dbReference type="InterPro" id="IPR012162">
    <property type="entry name" value="PNPase"/>
</dbReference>
<dbReference type="Pfam" id="PF00575">
    <property type="entry name" value="S1"/>
    <property type="match status" value="1"/>
</dbReference>
<evidence type="ECO:0000256" key="6">
    <source>
        <dbReference type="ARBA" id="ARBA00022842"/>
    </source>
</evidence>
<evidence type="ECO:0000256" key="8">
    <source>
        <dbReference type="HAMAP-Rule" id="MF_01595"/>
    </source>
</evidence>
<keyword evidence="2 8" id="KW-0963">Cytoplasm</keyword>
<dbReference type="Pfam" id="PF01138">
    <property type="entry name" value="RNase_PH"/>
    <property type="match status" value="2"/>
</dbReference>
<dbReference type="FunFam" id="3.30.1370.10:FF:000001">
    <property type="entry name" value="Polyribonucleotide nucleotidyltransferase"/>
    <property type="match status" value="1"/>
</dbReference>
<evidence type="ECO:0000256" key="5">
    <source>
        <dbReference type="ARBA" id="ARBA00022723"/>
    </source>
</evidence>
<reference evidence="11" key="1">
    <citation type="submission" date="2019-11" db="EMBL/GenBank/DDBJ databases">
        <authorList>
            <person name="Feng L."/>
        </authorList>
    </citation>
    <scope>NUCLEOTIDE SEQUENCE</scope>
    <source>
        <strain evidence="11">PgorbachiiLFYP46</strain>
    </source>
</reference>
<dbReference type="PRINTS" id="PR00681">
    <property type="entry name" value="RIBOSOMALS1"/>
</dbReference>
<keyword evidence="6 8" id="KW-0460">Magnesium</keyword>
<dbReference type="NCBIfam" id="NF008805">
    <property type="entry name" value="PRK11824.1"/>
    <property type="match status" value="1"/>
</dbReference>
<accession>A0A6N3AGL8</accession>
<evidence type="ECO:0000256" key="9">
    <source>
        <dbReference type="SAM" id="Coils"/>
    </source>
</evidence>
<dbReference type="InterPro" id="IPR003029">
    <property type="entry name" value="S1_domain"/>
</dbReference>
<dbReference type="InterPro" id="IPR004088">
    <property type="entry name" value="KH_dom_type_1"/>
</dbReference>
<organism evidence="11">
    <name type="scientific">Peptoniphilus gorbachii</name>
    <dbReference type="NCBI Taxonomy" id="411567"/>
    <lineage>
        <taxon>Bacteria</taxon>
        <taxon>Bacillati</taxon>
        <taxon>Bacillota</taxon>
        <taxon>Tissierellia</taxon>
        <taxon>Tissierellales</taxon>
        <taxon>Peptoniphilaceae</taxon>
        <taxon>Peptoniphilus</taxon>
    </lineage>
</organism>
<dbReference type="Pfam" id="PF00013">
    <property type="entry name" value="KH_1"/>
    <property type="match status" value="1"/>
</dbReference>
<feature type="domain" description="S1 motif" evidence="10">
    <location>
        <begin position="619"/>
        <end position="688"/>
    </location>
</feature>
<dbReference type="GO" id="GO:0005829">
    <property type="term" value="C:cytosol"/>
    <property type="evidence" value="ECO:0007669"/>
    <property type="project" value="UniProtKB-ARBA"/>
</dbReference>
<dbReference type="CDD" id="cd02393">
    <property type="entry name" value="KH-I_PNPase"/>
    <property type="match status" value="1"/>
</dbReference>
<dbReference type="SUPFAM" id="SSF50249">
    <property type="entry name" value="Nucleic acid-binding proteins"/>
    <property type="match status" value="1"/>
</dbReference>
<feature type="coiled-coil region" evidence="9">
    <location>
        <begin position="265"/>
        <end position="310"/>
    </location>
</feature>
<dbReference type="FunFam" id="3.30.230.70:FF:000001">
    <property type="entry name" value="Polyribonucleotide nucleotidyltransferase"/>
    <property type="match status" value="1"/>
</dbReference>
<dbReference type="SUPFAM" id="SSF46915">
    <property type="entry name" value="Polynucleotide phosphorylase/guanosine pentaphosphate synthase (PNPase/GPSI), domain 3"/>
    <property type="match status" value="1"/>
</dbReference>
<dbReference type="AlphaFoldDB" id="A0A6N3AGL8"/>
<dbReference type="GO" id="GO:0003723">
    <property type="term" value="F:RNA binding"/>
    <property type="evidence" value="ECO:0007669"/>
    <property type="project" value="UniProtKB-UniRule"/>
</dbReference>
<dbReference type="GO" id="GO:0000175">
    <property type="term" value="F:3'-5'-RNA exonuclease activity"/>
    <property type="evidence" value="ECO:0007669"/>
    <property type="project" value="TreeGrafter"/>
</dbReference>
<evidence type="ECO:0000256" key="2">
    <source>
        <dbReference type="ARBA" id="ARBA00022490"/>
    </source>
</evidence>
<dbReference type="SMART" id="SM00322">
    <property type="entry name" value="KH"/>
    <property type="match status" value="1"/>
</dbReference>
<gene>
    <name evidence="11" type="primary">pnp_2</name>
    <name evidence="8" type="synonym">pnp</name>
    <name evidence="11" type="ORF">PGLFYP46_01320</name>
</gene>
<dbReference type="NCBIfam" id="TIGR03591">
    <property type="entry name" value="polynuc_phos"/>
    <property type="match status" value="1"/>
</dbReference>
<feature type="binding site" evidence="8">
    <location>
        <position position="489"/>
    </location>
    <ligand>
        <name>Mg(2+)</name>
        <dbReference type="ChEBI" id="CHEBI:18420"/>
    </ligand>
</feature>
<dbReference type="InterPro" id="IPR036456">
    <property type="entry name" value="PNPase_PH_RNA-bd_sf"/>
</dbReference>
<dbReference type="CDD" id="cd11363">
    <property type="entry name" value="RNase_PH_PNPase_1"/>
    <property type="match status" value="1"/>
</dbReference>
<dbReference type="SMART" id="SM00316">
    <property type="entry name" value="S1"/>
    <property type="match status" value="1"/>
</dbReference>
<dbReference type="RefSeq" id="WP_156701024.1">
    <property type="nucleotide sequence ID" value="NZ_CACRUP010000010.1"/>
</dbReference>
<dbReference type="GO" id="GO:0006402">
    <property type="term" value="P:mRNA catabolic process"/>
    <property type="evidence" value="ECO:0007669"/>
    <property type="project" value="UniProtKB-UniRule"/>
</dbReference>
<keyword evidence="5 8" id="KW-0479">Metal-binding</keyword>
<dbReference type="CDD" id="cd11364">
    <property type="entry name" value="RNase_PH_PNPase_2"/>
    <property type="match status" value="1"/>
</dbReference>
<dbReference type="GO" id="GO:0000287">
    <property type="term" value="F:magnesium ion binding"/>
    <property type="evidence" value="ECO:0007669"/>
    <property type="project" value="UniProtKB-UniRule"/>
</dbReference>
<evidence type="ECO:0000256" key="1">
    <source>
        <dbReference type="ARBA" id="ARBA00007404"/>
    </source>
</evidence>
<dbReference type="EC" id="2.7.7.8" evidence="8"/>
<dbReference type="PROSITE" id="PS50084">
    <property type="entry name" value="KH_TYPE_1"/>
    <property type="match status" value="1"/>
</dbReference>
<dbReference type="InterPro" id="IPR001247">
    <property type="entry name" value="ExoRNase_PH_dom1"/>
</dbReference>
<dbReference type="PANTHER" id="PTHR11252">
    <property type="entry name" value="POLYRIBONUCLEOTIDE NUCLEOTIDYLTRANSFERASE"/>
    <property type="match status" value="1"/>
</dbReference>
<dbReference type="SUPFAM" id="SSF54791">
    <property type="entry name" value="Eukaryotic type KH-domain (KH-domain type I)"/>
    <property type="match status" value="1"/>
</dbReference>
<dbReference type="PANTHER" id="PTHR11252:SF0">
    <property type="entry name" value="POLYRIBONUCLEOTIDE NUCLEOTIDYLTRANSFERASE 1, MITOCHONDRIAL"/>
    <property type="match status" value="1"/>
</dbReference>
<keyword evidence="7 8" id="KW-0694">RNA-binding</keyword>
<dbReference type="EMBL" id="CACRUP010000010">
    <property type="protein sequence ID" value="VYT88700.1"/>
    <property type="molecule type" value="Genomic_DNA"/>
</dbReference>
<dbReference type="Gene3D" id="3.30.1370.10">
    <property type="entry name" value="K Homology domain, type 1"/>
    <property type="match status" value="1"/>
</dbReference>
<dbReference type="InterPro" id="IPR027408">
    <property type="entry name" value="PNPase/RNase_PH_dom_sf"/>
</dbReference>
<dbReference type="InterPro" id="IPR015848">
    <property type="entry name" value="PNPase_PH_RNA-bd_bac/org-type"/>
</dbReference>
<dbReference type="Pfam" id="PF03726">
    <property type="entry name" value="PNPase"/>
    <property type="match status" value="1"/>
</dbReference>
<dbReference type="Gene3D" id="3.30.230.70">
    <property type="entry name" value="GHMP Kinase, N-terminal domain"/>
    <property type="match status" value="2"/>
</dbReference>
<dbReference type="CDD" id="cd04472">
    <property type="entry name" value="S1_PNPase"/>
    <property type="match status" value="1"/>
</dbReference>
<name>A0A6N3AGL8_9FIRM</name>
<comment type="function">
    <text evidence="8">Involved in mRNA degradation. Catalyzes the phosphorolysis of single-stranded polyribonucleotides processively in the 3'- to 5'-direction.</text>
</comment>
<dbReference type="InterPro" id="IPR035104">
    <property type="entry name" value="Ribosomal_protein_S1-like"/>
</dbReference>
<keyword evidence="4 8" id="KW-0548">Nucleotidyltransferase</keyword>
<dbReference type="InterPro" id="IPR004087">
    <property type="entry name" value="KH_dom"/>
</dbReference>
<comment type="subcellular location">
    <subcellularLocation>
        <location evidence="8">Cytoplasm</location>
    </subcellularLocation>
</comment>
<dbReference type="HAMAP" id="MF_01595">
    <property type="entry name" value="PNPase"/>
    <property type="match status" value="1"/>
</dbReference>
<feature type="binding site" evidence="8">
    <location>
        <position position="483"/>
    </location>
    <ligand>
        <name>Mg(2+)</name>
        <dbReference type="ChEBI" id="CHEBI:18420"/>
    </ligand>
</feature>